<evidence type="ECO:0000256" key="8">
    <source>
        <dbReference type="ARBA" id="ARBA00048141"/>
    </source>
</evidence>
<evidence type="ECO:0000256" key="7">
    <source>
        <dbReference type="ARBA" id="ARBA00022840"/>
    </source>
</evidence>
<dbReference type="InterPro" id="IPR001048">
    <property type="entry name" value="Asp/Glu/Uridylate_kinase"/>
</dbReference>
<evidence type="ECO:0000256" key="5">
    <source>
        <dbReference type="ARBA" id="ARBA00022741"/>
    </source>
</evidence>
<feature type="domain" description="Aspartate/glutamate/uridylate kinase" evidence="10">
    <location>
        <begin position="4"/>
        <end position="233"/>
    </location>
</feature>
<dbReference type="HAMAP" id="MF_00082">
    <property type="entry name" value="ArgB"/>
    <property type="match status" value="1"/>
</dbReference>
<dbReference type="PANTHER" id="PTHR23342:SF0">
    <property type="entry name" value="N-ACETYLGLUTAMATE SYNTHASE, MITOCHONDRIAL"/>
    <property type="match status" value="1"/>
</dbReference>
<dbReference type="GO" id="GO:0003991">
    <property type="term" value="F:acetylglutamate kinase activity"/>
    <property type="evidence" value="ECO:0007669"/>
    <property type="project" value="UniProtKB-UniRule"/>
</dbReference>
<keyword evidence="3 9" id="KW-0028">Amino-acid biosynthesis</keyword>
<dbReference type="InterPro" id="IPR037528">
    <property type="entry name" value="ArgB"/>
</dbReference>
<keyword evidence="9" id="KW-0963">Cytoplasm</keyword>
<evidence type="ECO:0000313" key="12">
    <source>
        <dbReference type="Proteomes" id="UP000192288"/>
    </source>
</evidence>
<feature type="site" description="Transition state stabilizer" evidence="9">
    <location>
        <position position="7"/>
    </location>
</feature>
<evidence type="ECO:0000259" key="10">
    <source>
        <dbReference type="Pfam" id="PF00696"/>
    </source>
</evidence>
<protein>
    <recommendedName>
        <fullName evidence="9">Acetylglutamate kinase</fullName>
        <ecNumber evidence="9">2.7.2.8</ecNumber>
    </recommendedName>
    <alternativeName>
        <fullName evidence="9">N-acetyl-L-glutamate 5-phosphotransferase</fullName>
    </alternativeName>
    <alternativeName>
        <fullName evidence="9">NAG kinase</fullName>
        <shortName evidence="9">NAGK</shortName>
    </alternativeName>
</protein>
<evidence type="ECO:0000313" key="11">
    <source>
        <dbReference type="EMBL" id="ORI97499.1"/>
    </source>
</evidence>
<comment type="function">
    <text evidence="9">Catalyzes the ATP-dependent phosphorylation of N-acetyl-L-glutamate.</text>
</comment>
<evidence type="ECO:0000256" key="1">
    <source>
        <dbReference type="ARBA" id="ARBA00004828"/>
    </source>
</evidence>
<dbReference type="InterPro" id="IPR004662">
    <property type="entry name" value="AcgluKinase_fam"/>
</dbReference>
<dbReference type="UniPathway" id="UPA00068">
    <property type="reaction ID" value="UER00107"/>
</dbReference>
<evidence type="ECO:0000256" key="2">
    <source>
        <dbReference type="ARBA" id="ARBA00022571"/>
    </source>
</evidence>
<dbReference type="CDD" id="cd04238">
    <property type="entry name" value="AAK_NAGK-like"/>
    <property type="match status" value="1"/>
</dbReference>
<dbReference type="GO" id="GO:0042450">
    <property type="term" value="P:L-arginine biosynthetic process via ornithine"/>
    <property type="evidence" value="ECO:0007669"/>
    <property type="project" value="UniProtKB-UniRule"/>
</dbReference>
<dbReference type="GO" id="GO:0005524">
    <property type="term" value="F:ATP binding"/>
    <property type="evidence" value="ECO:0007669"/>
    <property type="project" value="UniProtKB-UniRule"/>
</dbReference>
<keyword evidence="6 9" id="KW-0418">Kinase</keyword>
<evidence type="ECO:0000256" key="9">
    <source>
        <dbReference type="HAMAP-Rule" id="MF_00082"/>
    </source>
</evidence>
<organism evidence="11 12">
    <name type="scientific">Leuconostoc pseudomesenteroides</name>
    <dbReference type="NCBI Taxonomy" id="33968"/>
    <lineage>
        <taxon>Bacteria</taxon>
        <taxon>Bacillati</taxon>
        <taxon>Bacillota</taxon>
        <taxon>Bacilli</taxon>
        <taxon>Lactobacillales</taxon>
        <taxon>Lactobacillaceae</taxon>
        <taxon>Leuconostoc</taxon>
    </lineage>
</organism>
<dbReference type="InterPro" id="IPR036393">
    <property type="entry name" value="AceGlu_kinase-like_sf"/>
</dbReference>
<feature type="binding site" evidence="9">
    <location>
        <position position="62"/>
    </location>
    <ligand>
        <name>substrate</name>
    </ligand>
</feature>
<dbReference type="SUPFAM" id="SSF53633">
    <property type="entry name" value="Carbamate kinase-like"/>
    <property type="match status" value="1"/>
</dbReference>
<dbReference type="eggNOG" id="COG0548">
    <property type="taxonomic scope" value="Bacteria"/>
</dbReference>
<accession>A0A1X0VD13</accession>
<keyword evidence="4 9" id="KW-0808">Transferase</keyword>
<feature type="binding site" evidence="9">
    <location>
        <begin position="40"/>
        <end position="41"/>
    </location>
    <ligand>
        <name>substrate</name>
    </ligand>
</feature>
<comment type="catalytic activity">
    <reaction evidence="8 9">
        <text>N-acetyl-L-glutamate + ATP = N-acetyl-L-glutamyl 5-phosphate + ADP</text>
        <dbReference type="Rhea" id="RHEA:14629"/>
        <dbReference type="ChEBI" id="CHEBI:30616"/>
        <dbReference type="ChEBI" id="CHEBI:44337"/>
        <dbReference type="ChEBI" id="CHEBI:57936"/>
        <dbReference type="ChEBI" id="CHEBI:456216"/>
        <dbReference type="EC" id="2.7.2.8"/>
    </reaction>
</comment>
<dbReference type="PIRSF" id="PIRSF000728">
    <property type="entry name" value="NAGK"/>
    <property type="match status" value="1"/>
</dbReference>
<comment type="pathway">
    <text evidence="1 9">Amino-acid biosynthesis; L-arginine biosynthesis; N(2)-acetyl-L-ornithine from L-glutamate: step 2/4.</text>
</comment>
<evidence type="ECO:0000256" key="3">
    <source>
        <dbReference type="ARBA" id="ARBA00022605"/>
    </source>
</evidence>
<dbReference type="Gene3D" id="3.40.1160.10">
    <property type="entry name" value="Acetylglutamate kinase-like"/>
    <property type="match status" value="1"/>
</dbReference>
<dbReference type="Pfam" id="PF00696">
    <property type="entry name" value="AA_kinase"/>
    <property type="match status" value="1"/>
</dbReference>
<dbReference type="RefSeq" id="WP_004911843.1">
    <property type="nucleotide sequence ID" value="NZ_MPLS01000023.1"/>
</dbReference>
<comment type="similarity">
    <text evidence="9">Belongs to the acetylglutamate kinase family. ArgB subfamily.</text>
</comment>
<keyword evidence="2 9" id="KW-0055">Arginine biosynthesis</keyword>
<comment type="caution">
    <text evidence="11">The sequence shown here is derived from an EMBL/GenBank/DDBJ whole genome shotgun (WGS) entry which is preliminary data.</text>
</comment>
<reference evidence="11 12" key="1">
    <citation type="journal article" date="2017" name="Front. Microbiol.">
        <title>Genomic Characterization of Dairy Associated Leuconostoc Species and Diversity of Leuconostocs in Undefined Mixed Mesophilic Starter Cultures.</title>
        <authorList>
            <person name="Frantzen C.A."/>
            <person name="Kot W."/>
            <person name="Pedersen T.B."/>
            <person name="Ardo Y.M."/>
            <person name="Broadbent J.R."/>
            <person name="Neve H."/>
            <person name="Hansen L.H."/>
            <person name="Dal Bello F."/>
            <person name="Ostlie H.M."/>
            <person name="Kleppen H.P."/>
            <person name="Vogensen F.K."/>
            <person name="Holo H."/>
        </authorList>
    </citation>
    <scope>NUCLEOTIDE SEQUENCE [LARGE SCALE GENOMIC DNA]</scope>
    <source>
        <strain evidence="11 12">LMGCF08</strain>
    </source>
</reference>
<keyword evidence="5 9" id="KW-0547">Nucleotide-binding</keyword>
<dbReference type="STRING" id="33968.BMS77_07530"/>
<dbReference type="GO" id="GO:0005737">
    <property type="term" value="C:cytoplasm"/>
    <property type="evidence" value="ECO:0007669"/>
    <property type="project" value="UniProtKB-SubCell"/>
</dbReference>
<dbReference type="Proteomes" id="UP000192288">
    <property type="component" value="Unassembled WGS sequence"/>
</dbReference>
<feature type="binding site" evidence="9">
    <location>
        <position position="155"/>
    </location>
    <ligand>
        <name>substrate</name>
    </ligand>
</feature>
<evidence type="ECO:0000256" key="4">
    <source>
        <dbReference type="ARBA" id="ARBA00022679"/>
    </source>
</evidence>
<gene>
    <name evidence="9" type="primary">argB</name>
    <name evidence="11" type="ORF">BMR96_06785</name>
</gene>
<proteinExistence type="inferred from homology"/>
<feature type="site" description="Transition state stabilizer" evidence="9">
    <location>
        <position position="214"/>
    </location>
</feature>
<dbReference type="EC" id="2.7.2.8" evidence="9"/>
<sequence>MKNILIKIGGNAASQLTPAFFETIKHWQKNNYNITIVHGGGDSISSLMTQLNEPVVKIDGIRQTTPTGLAITKMALLGQVQPDLVEAFRHHGLSAIGLNAGSNQLLTGHYINQEVFGLVGQIDQVNSQLIQSLWQQNLIPIIAPLAITNQGQWLNVNADSAATAVAKFLKSDELYLLTDVSGIEVHGNILQQLTPQRAIELQTESVIHGGMLPKVNSAFSAVKNGVNAVHITNTIASHGTTISM</sequence>
<dbReference type="EMBL" id="MPLS01000023">
    <property type="protein sequence ID" value="ORI97499.1"/>
    <property type="molecule type" value="Genomic_DNA"/>
</dbReference>
<dbReference type="NCBIfam" id="TIGR00761">
    <property type="entry name" value="argB"/>
    <property type="match status" value="1"/>
</dbReference>
<comment type="subcellular location">
    <subcellularLocation>
        <location evidence="9">Cytoplasm</location>
    </subcellularLocation>
</comment>
<evidence type="ECO:0000256" key="6">
    <source>
        <dbReference type="ARBA" id="ARBA00022777"/>
    </source>
</evidence>
<dbReference type="PANTHER" id="PTHR23342">
    <property type="entry name" value="N-ACETYLGLUTAMATE SYNTHASE"/>
    <property type="match status" value="1"/>
</dbReference>
<name>A0A1X0VD13_LEUPS</name>
<keyword evidence="7 9" id="KW-0067">ATP-binding</keyword>
<dbReference type="AlphaFoldDB" id="A0A1X0VD13"/>